<sequence>MAEIPTSKSIQEGAAKIDDDDERPCKISRTSSFIANLPGDCLNLIFKCLETKVDRNSFGLTCHDWLRIQSNNHDTLWYYNKYNEYDPGFYKGKYPKTSPENLAKITVRLLFRFQHLKRLSLRGLPVITDFVHPKSPPFGSKVERLFLDRCSVYSDMQLSFIFSWFPRLTFITLDSTNITDKGLEALAKCCSSLETVHLPRCCSITDSGLGSLIRNCRELRILDIDYCNSITGTGFMGCARTLTHLYASVCKLTPEGINAVVSGGGLRYLYLRMISRGDDVVEVEEECTINTEAVITISIGCPLLKELSLPNCEEVELEGWEAIGQNCKELEHLHVMGCQKLCDKGLLAISDGCNKLSELYVDKDKHSCSVFALELFELRNPRVMYLWP</sequence>
<dbReference type="InterPro" id="IPR032675">
    <property type="entry name" value="LRR_dom_sf"/>
</dbReference>
<proteinExistence type="predicted"/>
<protein>
    <submittedName>
        <fullName evidence="1">Uncharacterized protein</fullName>
    </submittedName>
</protein>
<dbReference type="AlphaFoldDB" id="A0AA41UYA0"/>
<dbReference type="CDD" id="cd22159">
    <property type="entry name" value="F-box_AtTIR1-like"/>
    <property type="match status" value="1"/>
</dbReference>
<dbReference type="GO" id="GO:0031146">
    <property type="term" value="P:SCF-dependent proteasomal ubiquitin-dependent protein catabolic process"/>
    <property type="evidence" value="ECO:0007669"/>
    <property type="project" value="TreeGrafter"/>
</dbReference>
<dbReference type="Gene3D" id="1.20.1280.50">
    <property type="match status" value="1"/>
</dbReference>
<dbReference type="InterPro" id="IPR006553">
    <property type="entry name" value="Leu-rich_rpt_Cys-con_subtyp"/>
</dbReference>
<dbReference type="GO" id="GO:0019005">
    <property type="term" value="C:SCF ubiquitin ligase complex"/>
    <property type="evidence" value="ECO:0007669"/>
    <property type="project" value="TreeGrafter"/>
</dbReference>
<dbReference type="Pfam" id="PF13516">
    <property type="entry name" value="LRR_6"/>
    <property type="match status" value="2"/>
</dbReference>
<dbReference type="SUPFAM" id="SSF81383">
    <property type="entry name" value="F-box domain"/>
    <property type="match status" value="1"/>
</dbReference>
<dbReference type="Proteomes" id="UP001177140">
    <property type="component" value="Unassembled WGS sequence"/>
</dbReference>
<reference evidence="1" key="1">
    <citation type="submission" date="2022-03" db="EMBL/GenBank/DDBJ databases">
        <title>A functionally conserved STORR gene fusion in Papaver species that diverged 16.8 million years ago.</title>
        <authorList>
            <person name="Catania T."/>
        </authorList>
    </citation>
    <scope>NUCLEOTIDE SEQUENCE</scope>
    <source>
        <strain evidence="1">S-191538</strain>
    </source>
</reference>
<comment type="caution">
    <text evidence="1">The sequence shown here is derived from an EMBL/GenBank/DDBJ whole genome shotgun (WGS) entry which is preliminary data.</text>
</comment>
<name>A0AA41UYA0_PAPNU</name>
<dbReference type="InterPro" id="IPR036047">
    <property type="entry name" value="F-box-like_dom_sf"/>
</dbReference>
<dbReference type="EMBL" id="JAJJMA010066693">
    <property type="protein sequence ID" value="MCL7027305.1"/>
    <property type="molecule type" value="Genomic_DNA"/>
</dbReference>
<keyword evidence="2" id="KW-1185">Reference proteome</keyword>
<dbReference type="InterPro" id="IPR001611">
    <property type="entry name" value="Leu-rich_rpt"/>
</dbReference>
<dbReference type="SUPFAM" id="SSF52047">
    <property type="entry name" value="RNI-like"/>
    <property type="match status" value="1"/>
</dbReference>
<gene>
    <name evidence="1" type="ORF">MKW94_024992</name>
</gene>
<evidence type="ECO:0000313" key="2">
    <source>
        <dbReference type="Proteomes" id="UP001177140"/>
    </source>
</evidence>
<organism evidence="1 2">
    <name type="scientific">Papaver nudicaule</name>
    <name type="common">Iceland poppy</name>
    <dbReference type="NCBI Taxonomy" id="74823"/>
    <lineage>
        <taxon>Eukaryota</taxon>
        <taxon>Viridiplantae</taxon>
        <taxon>Streptophyta</taxon>
        <taxon>Embryophyta</taxon>
        <taxon>Tracheophyta</taxon>
        <taxon>Spermatophyta</taxon>
        <taxon>Magnoliopsida</taxon>
        <taxon>Ranunculales</taxon>
        <taxon>Papaveraceae</taxon>
        <taxon>Papaveroideae</taxon>
        <taxon>Papaver</taxon>
    </lineage>
</organism>
<dbReference type="PANTHER" id="PTHR13318:SF26">
    <property type="entry name" value="F-BOX_LRR-REPEAT PROTEIN 12"/>
    <property type="match status" value="1"/>
</dbReference>
<evidence type="ECO:0000313" key="1">
    <source>
        <dbReference type="EMBL" id="MCL7027305.1"/>
    </source>
</evidence>
<dbReference type="PANTHER" id="PTHR13318">
    <property type="entry name" value="PARTNER OF PAIRED, ISOFORM B-RELATED"/>
    <property type="match status" value="1"/>
</dbReference>
<accession>A0AA41UYA0</accession>
<dbReference type="SMART" id="SM00367">
    <property type="entry name" value="LRR_CC"/>
    <property type="match status" value="5"/>
</dbReference>
<dbReference type="Gene3D" id="3.80.10.10">
    <property type="entry name" value="Ribonuclease Inhibitor"/>
    <property type="match status" value="1"/>
</dbReference>